<dbReference type="Pfam" id="PF00106">
    <property type="entry name" value="adh_short"/>
    <property type="match status" value="1"/>
</dbReference>
<dbReference type="GO" id="GO:0016020">
    <property type="term" value="C:membrane"/>
    <property type="evidence" value="ECO:0007669"/>
    <property type="project" value="TreeGrafter"/>
</dbReference>
<gene>
    <name evidence="3" type="ORF">SDENCHOL_20180</name>
</gene>
<reference evidence="3" key="1">
    <citation type="submission" date="2017-03" db="EMBL/GenBank/DDBJ databases">
        <authorList>
            <consortium name="AG Boll"/>
        </authorList>
    </citation>
    <scope>NUCLEOTIDE SEQUENCE [LARGE SCALE GENOMIC DNA]</scope>
    <source>
        <strain evidence="3">Chol</strain>
    </source>
</reference>
<dbReference type="CDD" id="cd05233">
    <property type="entry name" value="SDR_c"/>
    <property type="match status" value="1"/>
</dbReference>
<keyword evidence="2" id="KW-0560">Oxidoreductase</keyword>
<evidence type="ECO:0000313" key="3">
    <source>
        <dbReference type="EMBL" id="SMB26618.1"/>
    </source>
</evidence>
<dbReference type="PANTHER" id="PTHR44196">
    <property type="entry name" value="DEHYDROGENASE/REDUCTASE SDR FAMILY MEMBER 7B"/>
    <property type="match status" value="1"/>
</dbReference>
<evidence type="ECO:0000256" key="1">
    <source>
        <dbReference type="ARBA" id="ARBA00006484"/>
    </source>
</evidence>
<evidence type="ECO:0000313" key="4">
    <source>
        <dbReference type="Proteomes" id="UP000242886"/>
    </source>
</evidence>
<dbReference type="EMBL" id="LT837803">
    <property type="protein sequence ID" value="SMB26618.1"/>
    <property type="molecule type" value="Genomic_DNA"/>
</dbReference>
<dbReference type="InterPro" id="IPR036291">
    <property type="entry name" value="NAD(P)-bd_dom_sf"/>
</dbReference>
<proteinExistence type="inferred from homology"/>
<dbReference type="RefSeq" id="WP_154716714.1">
    <property type="nucleotide sequence ID" value="NZ_LT837803.1"/>
</dbReference>
<accession>A0A7Z7HR31</accession>
<sequence length="256" mass="27591">MAFKGNVVLITGAGSGMGQLAAWRLAAGGAKVAALDINEKGLAQTAEGKPGIKAYVVDVTDAEAVNRVVAQAEQDLGPFDRVINAAAIMPFGKLLEQPTEQIRRLMDINYGGLVNVSKATLPGMLKRGKGDFVSFSSMLGQMPTLFTGAYAATKFAVSCYTEVLYHENRDQGVRFVCVCPPAVKTPLLQQAVDTVWPKILDANPPIKPEEVLDALEVSLEKGEFWCLPGKGTRIGYIMRRLLPNAVWKEVHKAEGC</sequence>
<organism evidence="3 4">
    <name type="scientific">Sterolibacterium denitrificans</name>
    <dbReference type="NCBI Taxonomy" id="157592"/>
    <lineage>
        <taxon>Bacteria</taxon>
        <taxon>Pseudomonadati</taxon>
        <taxon>Pseudomonadota</taxon>
        <taxon>Betaproteobacteria</taxon>
        <taxon>Nitrosomonadales</taxon>
        <taxon>Sterolibacteriaceae</taxon>
        <taxon>Sterolibacterium</taxon>
    </lineage>
</organism>
<protein>
    <submittedName>
        <fullName evidence="3">Oxidoreductase, short-chain dehydrogenase/reductase family protein</fullName>
    </submittedName>
</protein>
<dbReference type="SUPFAM" id="SSF51735">
    <property type="entry name" value="NAD(P)-binding Rossmann-fold domains"/>
    <property type="match status" value="1"/>
</dbReference>
<dbReference type="PRINTS" id="PR00081">
    <property type="entry name" value="GDHRDH"/>
</dbReference>
<keyword evidence="4" id="KW-1185">Reference proteome</keyword>
<dbReference type="InterPro" id="IPR002347">
    <property type="entry name" value="SDR_fam"/>
</dbReference>
<dbReference type="Proteomes" id="UP000242886">
    <property type="component" value="Chromosome SDENCHOL"/>
</dbReference>
<dbReference type="PANTHER" id="PTHR44196:SF1">
    <property type="entry name" value="DEHYDROGENASE_REDUCTASE SDR FAMILY MEMBER 7B"/>
    <property type="match status" value="1"/>
</dbReference>
<comment type="similarity">
    <text evidence="1">Belongs to the short-chain dehydrogenases/reductases (SDR) family.</text>
</comment>
<dbReference type="Gene3D" id="3.40.50.720">
    <property type="entry name" value="NAD(P)-binding Rossmann-like Domain"/>
    <property type="match status" value="1"/>
</dbReference>
<name>A0A7Z7HR31_9PROT</name>
<dbReference type="GO" id="GO:0016491">
    <property type="term" value="F:oxidoreductase activity"/>
    <property type="evidence" value="ECO:0007669"/>
    <property type="project" value="UniProtKB-KW"/>
</dbReference>
<evidence type="ECO:0000256" key="2">
    <source>
        <dbReference type="ARBA" id="ARBA00023002"/>
    </source>
</evidence>
<dbReference type="AlphaFoldDB" id="A0A7Z7HR31"/>